<protein>
    <submittedName>
        <fullName evidence="3">Amidohydrolase family protein</fullName>
    </submittedName>
</protein>
<dbReference type="InterPro" id="IPR032466">
    <property type="entry name" value="Metal_Hydrolase"/>
</dbReference>
<accession>A0ABS8YE35</accession>
<keyword evidence="1" id="KW-0456">Lyase</keyword>
<dbReference type="Gene3D" id="3.20.20.140">
    <property type="entry name" value="Metal-dependent hydrolases"/>
    <property type="match status" value="1"/>
</dbReference>
<evidence type="ECO:0000256" key="1">
    <source>
        <dbReference type="ARBA" id="ARBA00023239"/>
    </source>
</evidence>
<gene>
    <name evidence="3" type="ORF">LQV63_11500</name>
</gene>
<organism evidence="3 4">
    <name type="scientific">Paenibacillus profundus</name>
    <dbReference type="NCBI Taxonomy" id="1173085"/>
    <lineage>
        <taxon>Bacteria</taxon>
        <taxon>Bacillati</taxon>
        <taxon>Bacillota</taxon>
        <taxon>Bacilli</taxon>
        <taxon>Bacillales</taxon>
        <taxon>Paenibacillaceae</taxon>
        <taxon>Paenibacillus</taxon>
    </lineage>
</organism>
<comment type="caution">
    <text evidence="3">The sequence shown here is derived from an EMBL/GenBank/DDBJ whole genome shotgun (WGS) entry which is preliminary data.</text>
</comment>
<dbReference type="CDD" id="cd01292">
    <property type="entry name" value="metallo-dependent_hydrolases"/>
    <property type="match status" value="1"/>
</dbReference>
<reference evidence="3 4" key="1">
    <citation type="submission" date="2021-11" db="EMBL/GenBank/DDBJ databases">
        <title>Draft genome sequence of Paenibacillus profundus YoMME, a new Gram-positive bacteria with exoelectrogenic properties.</title>
        <authorList>
            <person name="Hubenova Y."/>
            <person name="Hubenova E."/>
            <person name="Manasiev Y."/>
            <person name="Peykov S."/>
            <person name="Mitov M."/>
        </authorList>
    </citation>
    <scope>NUCLEOTIDE SEQUENCE [LARGE SCALE GENOMIC DNA]</scope>
    <source>
        <strain evidence="3 4">YoMME</strain>
    </source>
</reference>
<sequence>MKIIDAHMHLSHIAEFKATAAEKSFVDYSAEGILHEYADNNVVLGIGMGLTETKQGAFPDDEAVTPMGLDLAEHLPSQIVYCLGINPHKLDGQALAELEQELQKPEAVGLKIYLGYYPFYAYDRVYDPIYELAASYKVPVVFHTGDTYSERGLLKYSHPLTIDEVAVTHRSVNFMMAHFGDPWVLDGAEVVYKNRNVFADLSGLMVGDGAQCARLKDSPLFFAHLRHAITYCDHYDKLLFGTDWPLAPVEPYIQFVKELIPEAYHEDVFYNTALRVFPKIKPFVEKDSL</sequence>
<dbReference type="Proteomes" id="UP001199916">
    <property type="component" value="Unassembled WGS sequence"/>
</dbReference>
<proteinExistence type="predicted"/>
<evidence type="ECO:0000313" key="3">
    <source>
        <dbReference type="EMBL" id="MCE5169936.1"/>
    </source>
</evidence>
<evidence type="ECO:0000259" key="2">
    <source>
        <dbReference type="Pfam" id="PF04909"/>
    </source>
</evidence>
<keyword evidence="4" id="KW-1185">Reference proteome</keyword>
<dbReference type="SUPFAM" id="SSF51556">
    <property type="entry name" value="Metallo-dependent hydrolases"/>
    <property type="match status" value="1"/>
</dbReference>
<dbReference type="InterPro" id="IPR032465">
    <property type="entry name" value="ACMSD"/>
</dbReference>
<feature type="domain" description="Amidohydrolase-related" evidence="2">
    <location>
        <begin position="4"/>
        <end position="278"/>
    </location>
</feature>
<dbReference type="PANTHER" id="PTHR21240:SF19">
    <property type="entry name" value="CATALYTIC_ HYDROLASE"/>
    <property type="match status" value="1"/>
</dbReference>
<name>A0ABS8YE35_9BACL</name>
<dbReference type="PANTHER" id="PTHR21240">
    <property type="entry name" value="2-AMINO-3-CARBOXYLMUCONATE-6-SEMIALDEHYDE DECARBOXYLASE"/>
    <property type="match status" value="1"/>
</dbReference>
<dbReference type="Pfam" id="PF04909">
    <property type="entry name" value="Amidohydro_2"/>
    <property type="match status" value="1"/>
</dbReference>
<dbReference type="InterPro" id="IPR006680">
    <property type="entry name" value="Amidohydro-rel"/>
</dbReference>
<evidence type="ECO:0000313" key="4">
    <source>
        <dbReference type="Proteomes" id="UP001199916"/>
    </source>
</evidence>
<dbReference type="RefSeq" id="WP_019423977.1">
    <property type="nucleotide sequence ID" value="NZ_JAJNBZ010000007.1"/>
</dbReference>
<dbReference type="EMBL" id="JAJNBZ010000007">
    <property type="protein sequence ID" value="MCE5169936.1"/>
    <property type="molecule type" value="Genomic_DNA"/>
</dbReference>